<reference evidence="2" key="1">
    <citation type="submission" date="2022-11" db="UniProtKB">
        <authorList>
            <consortium name="WormBaseParasite"/>
        </authorList>
    </citation>
    <scope>IDENTIFICATION</scope>
</reference>
<name>A0AC35FMQ1_9BILA</name>
<proteinExistence type="predicted"/>
<dbReference type="Proteomes" id="UP000887580">
    <property type="component" value="Unplaced"/>
</dbReference>
<accession>A0AC35FMQ1</accession>
<organism evidence="1 2">
    <name type="scientific">Panagrolaimus sp. PS1159</name>
    <dbReference type="NCBI Taxonomy" id="55785"/>
    <lineage>
        <taxon>Eukaryota</taxon>
        <taxon>Metazoa</taxon>
        <taxon>Ecdysozoa</taxon>
        <taxon>Nematoda</taxon>
        <taxon>Chromadorea</taxon>
        <taxon>Rhabditida</taxon>
        <taxon>Tylenchina</taxon>
        <taxon>Panagrolaimomorpha</taxon>
        <taxon>Panagrolaimoidea</taxon>
        <taxon>Panagrolaimidae</taxon>
        <taxon>Panagrolaimus</taxon>
    </lineage>
</organism>
<dbReference type="WBParaSite" id="PS1159_v2.g18415.t1">
    <property type="protein sequence ID" value="PS1159_v2.g18415.t1"/>
    <property type="gene ID" value="PS1159_v2.g18415"/>
</dbReference>
<sequence>MSSSGVTSNSLMDQPNSTALQILAELASSHHQSAQVNTSVQQIISTMLAMSSSSQNIIPMPLPSSDALTTALNLKRVNTSSSGSSIASTSFSEDFRV</sequence>
<evidence type="ECO:0000313" key="2">
    <source>
        <dbReference type="WBParaSite" id="PS1159_v2.g18415.t1"/>
    </source>
</evidence>
<evidence type="ECO:0000313" key="1">
    <source>
        <dbReference type="Proteomes" id="UP000887580"/>
    </source>
</evidence>
<protein>
    <submittedName>
        <fullName evidence="2">Uncharacterized protein</fullName>
    </submittedName>
</protein>